<sequence>MERLSINDPPSGGQQGIPPPGLSQQQQQQQQNQSLGPMTQTQGPPQLPPQMFTTAAQLLDLTDKKLVLVLRDGRKLIGVLRSWDQFANLVLQDTVERLYAGNLYADIPRGIFLVRGENVLLLGEIDLDREDELPTTVQRASFQEVFELKQKEEERRKGNDKKRHGKLRGLGFEAEHSGEILF</sequence>
<gene>
    <name evidence="12" type="primary">LSM1</name>
    <name evidence="15" type="ORF">BDW47DRAFT_103249</name>
</gene>
<evidence type="ECO:0000259" key="14">
    <source>
        <dbReference type="PROSITE" id="PS52002"/>
    </source>
</evidence>
<evidence type="ECO:0000256" key="1">
    <source>
        <dbReference type="ARBA" id="ARBA00006850"/>
    </source>
</evidence>
<dbReference type="PANTHER" id="PTHR15588:SF8">
    <property type="entry name" value="U6 SNRNA-ASSOCIATED SM-LIKE PROTEIN LSM1"/>
    <property type="match status" value="1"/>
</dbReference>
<dbReference type="SMART" id="SM00651">
    <property type="entry name" value="Sm"/>
    <property type="match status" value="1"/>
</dbReference>
<dbReference type="InterPro" id="IPR034104">
    <property type="entry name" value="Lsm1"/>
</dbReference>
<comment type="function">
    <text evidence="12">Component of the cytoplasmic LSM1-LSM7 complex which is involved in mRNA degradation.</text>
</comment>
<keyword evidence="4 12" id="KW-0507">mRNA processing</keyword>
<comment type="subunit">
    <text evidence="10">Interacts with SLBP; interaction with SLBP occurs when histone mRNA is being rapidly degraded during the S phase. LSm subunits form a heteromer with a donut shape.</text>
</comment>
<evidence type="ECO:0000256" key="6">
    <source>
        <dbReference type="ARBA" id="ARBA00023187"/>
    </source>
</evidence>
<dbReference type="GO" id="GO:1990904">
    <property type="term" value="C:ribonucleoprotein complex"/>
    <property type="evidence" value="ECO:0007669"/>
    <property type="project" value="UniProtKB-KW"/>
</dbReference>
<dbReference type="InterPro" id="IPR001163">
    <property type="entry name" value="Sm_dom_euk/arc"/>
</dbReference>
<dbReference type="Pfam" id="PF01423">
    <property type="entry name" value="LSM"/>
    <property type="match status" value="1"/>
</dbReference>
<dbReference type="GO" id="GO:0000290">
    <property type="term" value="P:deadenylation-dependent decapping of nuclear-transcribed mRNA"/>
    <property type="evidence" value="ECO:0007669"/>
    <property type="project" value="TreeGrafter"/>
</dbReference>
<dbReference type="OrthoDB" id="10263346at2759"/>
<dbReference type="InterPro" id="IPR010920">
    <property type="entry name" value="LSM_dom_sf"/>
</dbReference>
<dbReference type="PROSITE" id="PS52002">
    <property type="entry name" value="SM"/>
    <property type="match status" value="1"/>
</dbReference>
<evidence type="ECO:0000256" key="2">
    <source>
        <dbReference type="ARBA" id="ARBA00022490"/>
    </source>
</evidence>
<evidence type="ECO:0000256" key="5">
    <source>
        <dbReference type="ARBA" id="ARBA00022884"/>
    </source>
</evidence>
<evidence type="ECO:0000256" key="7">
    <source>
        <dbReference type="ARBA" id="ARBA00023274"/>
    </source>
</evidence>
<protein>
    <recommendedName>
        <fullName evidence="11 12">U6 snRNA-associated Sm-like protein LSm1</fullName>
    </recommendedName>
</protein>
<evidence type="ECO:0000256" key="9">
    <source>
        <dbReference type="ARBA" id="ARBA00056858"/>
    </source>
</evidence>
<dbReference type="InterPro" id="IPR044642">
    <property type="entry name" value="PTHR15588"/>
</dbReference>
<evidence type="ECO:0000313" key="16">
    <source>
        <dbReference type="Proteomes" id="UP000234585"/>
    </source>
</evidence>
<dbReference type="AlphaFoldDB" id="A0A2I2FG22"/>
<dbReference type="EMBL" id="KZ559129">
    <property type="protein sequence ID" value="PLB39549.1"/>
    <property type="molecule type" value="Genomic_DNA"/>
</dbReference>
<dbReference type="GO" id="GO:0000932">
    <property type="term" value="C:P-body"/>
    <property type="evidence" value="ECO:0007669"/>
    <property type="project" value="UniProtKB-SubCell"/>
</dbReference>
<dbReference type="PANTHER" id="PTHR15588">
    <property type="entry name" value="LSM1"/>
    <property type="match status" value="1"/>
</dbReference>
<evidence type="ECO:0000256" key="3">
    <source>
        <dbReference type="ARBA" id="ARBA00022553"/>
    </source>
</evidence>
<comment type="subunit">
    <text evidence="12">Component of the heptameric LSM1-LSM7 complex that forms a seven-membered ring structure with a donut shape.</text>
</comment>
<evidence type="ECO:0000256" key="11">
    <source>
        <dbReference type="ARBA" id="ARBA00067756"/>
    </source>
</evidence>
<keyword evidence="2 12" id="KW-0963">Cytoplasm</keyword>
<evidence type="ECO:0000256" key="12">
    <source>
        <dbReference type="RuleBase" id="RU365047"/>
    </source>
</evidence>
<feature type="region of interest" description="Disordered" evidence="13">
    <location>
        <begin position="1"/>
        <end position="50"/>
    </location>
</feature>
<dbReference type="CDD" id="cd01728">
    <property type="entry name" value="LSm1"/>
    <property type="match status" value="1"/>
</dbReference>
<dbReference type="GO" id="GO:1990726">
    <property type="term" value="C:Lsm1-7-Pat1 complex"/>
    <property type="evidence" value="ECO:0007669"/>
    <property type="project" value="TreeGrafter"/>
</dbReference>
<dbReference type="Gene3D" id="2.30.30.100">
    <property type="match status" value="1"/>
</dbReference>
<dbReference type="FunFam" id="2.30.30.100:FF:000021">
    <property type="entry name" value="U6 snRNA-associated Sm-like protein LSm1"/>
    <property type="match status" value="1"/>
</dbReference>
<comment type="subunit">
    <text evidence="8">Component of the heptameric LSM1-LSM7 complex, which consists of LSM1, LSM2, LSM3, LSM4, LSM5, LSM6 and LSM7. Component of the heptameric LSM2-LSM8 complex, which consists of LSM2, LSM3, LSM4, LSM5, LSM6, LSM7 and LSM8. The LSm subunits form a seven-membered ring structure with a doughnut shape.</text>
</comment>
<keyword evidence="3" id="KW-0597">Phosphoprotein</keyword>
<dbReference type="Proteomes" id="UP000234585">
    <property type="component" value="Unassembled WGS sequence"/>
</dbReference>
<feature type="domain" description="Sm" evidence="14">
    <location>
        <begin position="53"/>
        <end position="128"/>
    </location>
</feature>
<proteinExistence type="inferred from homology"/>
<evidence type="ECO:0000313" key="15">
    <source>
        <dbReference type="EMBL" id="PLB39549.1"/>
    </source>
</evidence>
<dbReference type="GO" id="GO:0008380">
    <property type="term" value="P:RNA splicing"/>
    <property type="evidence" value="ECO:0007669"/>
    <property type="project" value="UniProtKB-KW"/>
</dbReference>
<keyword evidence="16" id="KW-1185">Reference proteome</keyword>
<organism evidence="15 16">
    <name type="scientific">Aspergillus candidus</name>
    <dbReference type="NCBI Taxonomy" id="41067"/>
    <lineage>
        <taxon>Eukaryota</taxon>
        <taxon>Fungi</taxon>
        <taxon>Dikarya</taxon>
        <taxon>Ascomycota</taxon>
        <taxon>Pezizomycotina</taxon>
        <taxon>Eurotiomycetes</taxon>
        <taxon>Eurotiomycetidae</taxon>
        <taxon>Eurotiales</taxon>
        <taxon>Aspergillaceae</taxon>
        <taxon>Aspergillus</taxon>
        <taxon>Aspergillus subgen. Circumdati</taxon>
    </lineage>
</organism>
<evidence type="ECO:0000256" key="8">
    <source>
        <dbReference type="ARBA" id="ARBA00025892"/>
    </source>
</evidence>
<keyword evidence="7 12" id="KW-0687">Ribonucleoprotein</keyword>
<name>A0A2I2FG22_ASPCN</name>
<dbReference type="SUPFAM" id="SSF50182">
    <property type="entry name" value="Sm-like ribonucleoproteins"/>
    <property type="match status" value="1"/>
</dbReference>
<dbReference type="InterPro" id="IPR047575">
    <property type="entry name" value="Sm"/>
</dbReference>
<dbReference type="STRING" id="41067.A0A2I2FG22"/>
<feature type="compositionally biased region" description="Low complexity" evidence="13">
    <location>
        <begin position="22"/>
        <end position="44"/>
    </location>
</feature>
<evidence type="ECO:0000256" key="4">
    <source>
        <dbReference type="ARBA" id="ARBA00022664"/>
    </source>
</evidence>
<comment type="subcellular location">
    <subcellularLocation>
        <location evidence="12">Cytoplasm</location>
    </subcellularLocation>
    <subcellularLocation>
        <location evidence="12">Cytoplasm</location>
        <location evidence="12">P-body</location>
    </subcellularLocation>
</comment>
<keyword evidence="5 12" id="KW-0694">RNA-binding</keyword>
<reference evidence="15 16" key="1">
    <citation type="submission" date="2017-12" db="EMBL/GenBank/DDBJ databases">
        <authorList>
            <consortium name="DOE Joint Genome Institute"/>
            <person name="Haridas S."/>
            <person name="Kjaerbolling I."/>
            <person name="Vesth T.C."/>
            <person name="Frisvad J.C."/>
            <person name="Nybo J.L."/>
            <person name="Theobald S."/>
            <person name="Kuo A."/>
            <person name="Bowyer P."/>
            <person name="Matsuda Y."/>
            <person name="Mondo S."/>
            <person name="Lyhne E.K."/>
            <person name="Kogle M.E."/>
            <person name="Clum A."/>
            <person name="Lipzen A."/>
            <person name="Salamov A."/>
            <person name="Ngan C.Y."/>
            <person name="Daum C."/>
            <person name="Chiniquy J."/>
            <person name="Barry K."/>
            <person name="LaButti K."/>
            <person name="Simmons B.A."/>
            <person name="Magnuson J.K."/>
            <person name="Mortensen U.H."/>
            <person name="Larsen T.O."/>
            <person name="Grigoriev I.V."/>
            <person name="Baker S.E."/>
            <person name="Andersen M.R."/>
            <person name="Nordberg H.P."/>
            <person name="Cantor M.N."/>
            <person name="Hua S.X."/>
        </authorList>
    </citation>
    <scope>NUCLEOTIDE SEQUENCE [LARGE SCALE GENOMIC DNA]</scope>
    <source>
        <strain evidence="15 16">CBS 102.13</strain>
    </source>
</reference>
<dbReference type="GO" id="GO:0006397">
    <property type="term" value="P:mRNA processing"/>
    <property type="evidence" value="ECO:0007669"/>
    <property type="project" value="UniProtKB-UniRule"/>
</dbReference>
<accession>A0A2I2FG22</accession>
<comment type="similarity">
    <text evidence="1 12">Belongs to the snRNP Sm proteins family.</text>
</comment>
<evidence type="ECO:0000256" key="13">
    <source>
        <dbReference type="SAM" id="MobiDB-lite"/>
    </source>
</evidence>
<keyword evidence="6" id="KW-0508">mRNA splicing</keyword>
<dbReference type="GO" id="GO:0003729">
    <property type="term" value="F:mRNA binding"/>
    <property type="evidence" value="ECO:0007669"/>
    <property type="project" value="TreeGrafter"/>
</dbReference>
<comment type="function">
    <text evidence="9">Plays a role in the degradation of histone mRNAs, the only eukaryotic mRNAs that are not polyadenylated. Probably also part of an LSm subunits-containing complex involved in the general process of mRNA degradation.</text>
</comment>
<evidence type="ECO:0000256" key="10">
    <source>
        <dbReference type="ARBA" id="ARBA00062159"/>
    </source>
</evidence>